<accession>A0A835Z548</accession>
<organism evidence="1 2">
    <name type="scientific">Tribonema minus</name>
    <dbReference type="NCBI Taxonomy" id="303371"/>
    <lineage>
        <taxon>Eukaryota</taxon>
        <taxon>Sar</taxon>
        <taxon>Stramenopiles</taxon>
        <taxon>Ochrophyta</taxon>
        <taxon>PX clade</taxon>
        <taxon>Xanthophyceae</taxon>
        <taxon>Tribonematales</taxon>
        <taxon>Tribonemataceae</taxon>
        <taxon>Tribonema</taxon>
    </lineage>
</organism>
<dbReference type="EMBL" id="JAFCMP010000109">
    <property type="protein sequence ID" value="KAG5186628.1"/>
    <property type="molecule type" value="Genomic_DNA"/>
</dbReference>
<proteinExistence type="predicted"/>
<evidence type="ECO:0000313" key="2">
    <source>
        <dbReference type="Proteomes" id="UP000664859"/>
    </source>
</evidence>
<name>A0A835Z548_9STRA</name>
<sequence length="162" mass="18065">MIILIPTSSSHTRGTPPAIRRCNMVASPRLRAINLGCRVRVCASPCYLALRLYAERCCTLPGQLHTYRMPQHALRRHCTRLCRPDCRSTLPASNFVQQLCVLFVVLNVERCVKERVAQQLIACLLVTRGVPEGGEKLRTPAAPASTVRAPQRPKLQLSLQRG</sequence>
<gene>
    <name evidence="1" type="ORF">JKP88DRAFT_236087</name>
</gene>
<reference evidence="1" key="1">
    <citation type="submission" date="2021-02" db="EMBL/GenBank/DDBJ databases">
        <title>First Annotated Genome of the Yellow-green Alga Tribonema minus.</title>
        <authorList>
            <person name="Mahan K.M."/>
        </authorList>
    </citation>
    <scope>NUCLEOTIDE SEQUENCE</scope>
    <source>
        <strain evidence="1">UTEX B ZZ1240</strain>
    </source>
</reference>
<dbReference type="Proteomes" id="UP000664859">
    <property type="component" value="Unassembled WGS sequence"/>
</dbReference>
<comment type="caution">
    <text evidence="1">The sequence shown here is derived from an EMBL/GenBank/DDBJ whole genome shotgun (WGS) entry which is preliminary data.</text>
</comment>
<dbReference type="AlphaFoldDB" id="A0A835Z548"/>
<keyword evidence="2" id="KW-1185">Reference proteome</keyword>
<protein>
    <submittedName>
        <fullName evidence="1">Uncharacterized protein</fullName>
    </submittedName>
</protein>
<evidence type="ECO:0000313" key="1">
    <source>
        <dbReference type="EMBL" id="KAG5186628.1"/>
    </source>
</evidence>